<feature type="chain" id="PRO_5009529155" description="Cohesin domain-containing protein" evidence="3">
    <location>
        <begin position="23"/>
        <end position="234"/>
    </location>
</feature>
<evidence type="ECO:0000313" key="6">
    <source>
        <dbReference type="Proteomes" id="UP000178372"/>
    </source>
</evidence>
<organism evidence="5 6">
    <name type="scientific">Candidatus Roizmanbacteria bacterium RIFCSPHIGHO2_01_FULL_39_12b</name>
    <dbReference type="NCBI Taxonomy" id="1802030"/>
    <lineage>
        <taxon>Bacteria</taxon>
        <taxon>Candidatus Roizmaniibacteriota</taxon>
    </lineage>
</organism>
<dbReference type="CDD" id="cd08547">
    <property type="entry name" value="Type_II_cohesin"/>
    <property type="match status" value="1"/>
</dbReference>
<keyword evidence="2" id="KW-0812">Transmembrane</keyword>
<feature type="signal peptide" evidence="3">
    <location>
        <begin position="1"/>
        <end position="22"/>
    </location>
</feature>
<evidence type="ECO:0000256" key="2">
    <source>
        <dbReference type="SAM" id="Phobius"/>
    </source>
</evidence>
<feature type="region of interest" description="Disordered" evidence="1">
    <location>
        <begin position="165"/>
        <end position="193"/>
    </location>
</feature>
<feature type="domain" description="Cohesin" evidence="4">
    <location>
        <begin position="31"/>
        <end position="138"/>
    </location>
</feature>
<evidence type="ECO:0000256" key="1">
    <source>
        <dbReference type="SAM" id="MobiDB-lite"/>
    </source>
</evidence>
<evidence type="ECO:0000256" key="3">
    <source>
        <dbReference type="SAM" id="SignalP"/>
    </source>
</evidence>
<dbReference type="Proteomes" id="UP000178372">
    <property type="component" value="Unassembled WGS sequence"/>
</dbReference>
<evidence type="ECO:0000313" key="5">
    <source>
        <dbReference type="EMBL" id="OGK15884.1"/>
    </source>
</evidence>
<feature type="compositionally biased region" description="Low complexity" evidence="1">
    <location>
        <begin position="173"/>
        <end position="186"/>
    </location>
</feature>
<dbReference type="InterPro" id="IPR002102">
    <property type="entry name" value="Cohesin_dom"/>
</dbReference>
<reference evidence="5 6" key="1">
    <citation type="journal article" date="2016" name="Nat. Commun.">
        <title>Thousands of microbial genomes shed light on interconnected biogeochemical processes in an aquifer system.</title>
        <authorList>
            <person name="Anantharaman K."/>
            <person name="Brown C.T."/>
            <person name="Hug L.A."/>
            <person name="Sharon I."/>
            <person name="Castelle C.J."/>
            <person name="Probst A.J."/>
            <person name="Thomas B.C."/>
            <person name="Singh A."/>
            <person name="Wilkins M.J."/>
            <person name="Karaoz U."/>
            <person name="Brodie E.L."/>
            <person name="Williams K.H."/>
            <person name="Hubbard S.S."/>
            <person name="Banfield J.F."/>
        </authorList>
    </citation>
    <scope>NUCLEOTIDE SEQUENCE [LARGE SCALE GENOMIC DNA]</scope>
</reference>
<dbReference type="Pfam" id="PF00963">
    <property type="entry name" value="Cohesin"/>
    <property type="match status" value="1"/>
</dbReference>
<accession>A0A1F7GAH5</accession>
<name>A0A1F7GAH5_9BACT</name>
<keyword evidence="3" id="KW-0732">Signal</keyword>
<dbReference type="SUPFAM" id="SSF49384">
    <property type="entry name" value="Carbohydrate-binding domain"/>
    <property type="match status" value="1"/>
</dbReference>
<feature type="transmembrane region" description="Helical" evidence="2">
    <location>
        <begin position="214"/>
        <end position="233"/>
    </location>
</feature>
<dbReference type="GO" id="GO:0030246">
    <property type="term" value="F:carbohydrate binding"/>
    <property type="evidence" value="ECO:0007669"/>
    <property type="project" value="InterPro"/>
</dbReference>
<proteinExistence type="predicted"/>
<dbReference type="InterPro" id="IPR008965">
    <property type="entry name" value="CBM2/CBM3_carb-bd_dom_sf"/>
</dbReference>
<gene>
    <name evidence="5" type="ORF">A2690_04485</name>
</gene>
<dbReference type="Gene3D" id="2.60.40.680">
    <property type="match status" value="1"/>
</dbReference>
<comment type="caution">
    <text evidence="5">The sequence shown here is derived from an EMBL/GenBank/DDBJ whole genome shotgun (WGS) entry which is preliminary data.</text>
</comment>
<keyword evidence="2" id="KW-0472">Membrane</keyword>
<keyword evidence="2" id="KW-1133">Transmembrane helix</keyword>
<dbReference type="GO" id="GO:0000272">
    <property type="term" value="P:polysaccharide catabolic process"/>
    <property type="evidence" value="ECO:0007669"/>
    <property type="project" value="InterPro"/>
</dbReference>
<evidence type="ECO:0000259" key="4">
    <source>
        <dbReference type="Pfam" id="PF00963"/>
    </source>
</evidence>
<dbReference type="AlphaFoldDB" id="A0A1F7GAH5"/>
<dbReference type="EMBL" id="MFZF01000023">
    <property type="protein sequence ID" value="OGK15884.1"/>
    <property type="molecule type" value="Genomic_DNA"/>
</dbReference>
<sequence>MKKLLIYIIFLAGIFLTTSASAVSAASLQFDPTTKTTPKGENFDIKVDIDAGTNEILATDAKISFDKTLLEVVKIENGGYFKTLGKADYSTAGQIYIAGIVDDPGDFKKGTGTVATVTFKALTDGTATLSYICTPGETGEDSNIANNDFDATDVINCSENGTSRITIGGGGDSSTTPTPTSTGSTTVAPTNTLAPTVSSLPETGLFETATNINVMLPLSILAVLLGLAVKFFLR</sequence>
<protein>
    <recommendedName>
        <fullName evidence="4">Cohesin domain-containing protein</fullName>
    </recommendedName>
</protein>